<protein>
    <submittedName>
        <fullName evidence="1">Uncharacterized protein</fullName>
    </submittedName>
</protein>
<evidence type="ECO:0000313" key="1">
    <source>
        <dbReference type="EMBL" id="CAK9204610.1"/>
    </source>
</evidence>
<evidence type="ECO:0000313" key="2">
    <source>
        <dbReference type="Proteomes" id="UP001497512"/>
    </source>
</evidence>
<dbReference type="PRINTS" id="PR00081">
    <property type="entry name" value="GDHRDH"/>
</dbReference>
<reference evidence="1" key="1">
    <citation type="submission" date="2024-02" db="EMBL/GenBank/DDBJ databases">
        <authorList>
            <consortium name="ELIXIR-Norway"/>
            <consortium name="Elixir Norway"/>
        </authorList>
    </citation>
    <scope>NUCLEOTIDE SEQUENCE</scope>
</reference>
<dbReference type="Pfam" id="PF00106">
    <property type="entry name" value="adh_short"/>
    <property type="match status" value="1"/>
</dbReference>
<proteinExistence type="predicted"/>
<dbReference type="InterPro" id="IPR036291">
    <property type="entry name" value="NAD(P)-bd_dom_sf"/>
</dbReference>
<dbReference type="InterPro" id="IPR055280">
    <property type="entry name" value="TIC32"/>
</dbReference>
<accession>A0ABP0TX57</accession>
<keyword evidence="2" id="KW-1185">Reference proteome</keyword>
<dbReference type="EMBL" id="OZ019906">
    <property type="protein sequence ID" value="CAK9204610.1"/>
    <property type="molecule type" value="Genomic_DNA"/>
</dbReference>
<dbReference type="PANTHER" id="PTHR48476">
    <property type="entry name" value="SHORT-CHAIN DEHYDROGENASE TIC 32, CHLOROPLASTIC-LIKE"/>
    <property type="match status" value="1"/>
</dbReference>
<dbReference type="Gene3D" id="3.40.50.720">
    <property type="entry name" value="NAD(P)-binding Rossmann-like Domain"/>
    <property type="match status" value="1"/>
</dbReference>
<sequence>MGSRASNFTCAQNSFSSKSTAEDVTANIDLQGKTILITGATAGIGKETARVLAKRGGHIIIAVRNIKKGEAVKEEILKETPSAPFDVLELDVSSLASVRKFAEDFKSRDFPISILINNAGALFGKFELSQEGLEKTFATNHMGQFLLTNLLLETIVATAEKSGEEGRIVNLASDAHKFVGKRGIPYDKLNDAKSFHPFTAYPVSKLANILHANELAQRLQERGVNVTANSVHPGFVYSNFFQDTSIPFISWVLALFSPLAKNNSQGAATTCYVTTSPDLKGVSGKYFHDSKESKKVTKLAQNMDMAAALWKFSEDFVSTH</sequence>
<name>A0ABP0TX57_9BRYO</name>
<dbReference type="InterPro" id="IPR002347">
    <property type="entry name" value="SDR_fam"/>
</dbReference>
<dbReference type="CDD" id="cd05327">
    <property type="entry name" value="retinol-DH_like_SDR_c_like"/>
    <property type="match status" value="1"/>
</dbReference>
<dbReference type="PANTHER" id="PTHR48476:SF1">
    <property type="entry name" value="SHORT-CHAIN DEHYDROGENASE TIC 32, CHLOROPLASTIC-LIKE"/>
    <property type="match status" value="1"/>
</dbReference>
<dbReference type="SUPFAM" id="SSF51735">
    <property type="entry name" value="NAD(P)-binding Rossmann-fold domains"/>
    <property type="match status" value="1"/>
</dbReference>
<organism evidence="1 2">
    <name type="scientific">Sphagnum troendelagicum</name>
    <dbReference type="NCBI Taxonomy" id="128251"/>
    <lineage>
        <taxon>Eukaryota</taxon>
        <taxon>Viridiplantae</taxon>
        <taxon>Streptophyta</taxon>
        <taxon>Embryophyta</taxon>
        <taxon>Bryophyta</taxon>
        <taxon>Sphagnophytina</taxon>
        <taxon>Sphagnopsida</taxon>
        <taxon>Sphagnales</taxon>
        <taxon>Sphagnaceae</taxon>
        <taxon>Sphagnum</taxon>
    </lineage>
</organism>
<gene>
    <name evidence="1" type="ORF">CSSPTR1EN2_LOCUS7472</name>
</gene>
<dbReference type="Proteomes" id="UP001497512">
    <property type="component" value="Chromosome 14"/>
</dbReference>